<protein>
    <submittedName>
        <fullName evidence="2">Uncharacterized protein</fullName>
    </submittedName>
</protein>
<sequence>MDSKKGKKKAAGPAKNPRIITKCAEMEAKVQQIGELKVKFAGVAKALRPALAEMAGRTSQQMGHATYDKDGRRKAQYDALVVELEKVRGSNIARRVAYHETHRELKAVPVQHETLQEMNTIENQYRKKVDEIRESSLTHLRLSYMTRVVQIANGLGADLENLGQGSNKRTHRSPDPNGNNIARYKDTQASAKQHFYWSTKVMWDDWTNRKHADSEMASQGRILPRPYNYIQAEMIESGARGHRMELHSEREDKRPDSTWIGGMGKLAYFEAGEGNVGMA</sequence>
<name>A0A8H6FCY9_9LECA</name>
<evidence type="ECO:0000313" key="2">
    <source>
        <dbReference type="EMBL" id="KAF6223506.1"/>
    </source>
</evidence>
<feature type="region of interest" description="Disordered" evidence="1">
    <location>
        <begin position="158"/>
        <end position="182"/>
    </location>
</feature>
<keyword evidence="3" id="KW-1185">Reference proteome</keyword>
<gene>
    <name evidence="2" type="ORF">HO133_000349</name>
</gene>
<dbReference type="AlphaFoldDB" id="A0A8H6FCY9"/>
<organism evidence="2 3">
    <name type="scientific">Letharia lupina</name>
    <dbReference type="NCBI Taxonomy" id="560253"/>
    <lineage>
        <taxon>Eukaryota</taxon>
        <taxon>Fungi</taxon>
        <taxon>Dikarya</taxon>
        <taxon>Ascomycota</taxon>
        <taxon>Pezizomycotina</taxon>
        <taxon>Lecanoromycetes</taxon>
        <taxon>OSLEUM clade</taxon>
        <taxon>Lecanoromycetidae</taxon>
        <taxon>Lecanorales</taxon>
        <taxon>Lecanorineae</taxon>
        <taxon>Parmeliaceae</taxon>
        <taxon>Letharia</taxon>
    </lineage>
</organism>
<dbReference type="GeneID" id="59328768"/>
<accession>A0A8H6FCY9</accession>
<evidence type="ECO:0000313" key="3">
    <source>
        <dbReference type="Proteomes" id="UP000593566"/>
    </source>
</evidence>
<dbReference type="RefSeq" id="XP_037152723.1">
    <property type="nucleotide sequence ID" value="XM_037291288.1"/>
</dbReference>
<reference evidence="2 3" key="1">
    <citation type="journal article" date="2020" name="Genomics">
        <title>Complete, high-quality genomes from long-read metagenomic sequencing of two wolf lichen thalli reveals enigmatic genome architecture.</title>
        <authorList>
            <person name="McKenzie S.K."/>
            <person name="Walston R.F."/>
            <person name="Allen J.L."/>
        </authorList>
    </citation>
    <scope>NUCLEOTIDE SEQUENCE [LARGE SCALE GENOMIC DNA]</scope>
    <source>
        <strain evidence="2">WasteWater1</strain>
    </source>
</reference>
<proteinExistence type="predicted"/>
<evidence type="ECO:0000256" key="1">
    <source>
        <dbReference type="SAM" id="MobiDB-lite"/>
    </source>
</evidence>
<dbReference type="Proteomes" id="UP000593566">
    <property type="component" value="Unassembled WGS sequence"/>
</dbReference>
<comment type="caution">
    <text evidence="2">The sequence shown here is derived from an EMBL/GenBank/DDBJ whole genome shotgun (WGS) entry which is preliminary data.</text>
</comment>
<dbReference type="EMBL" id="JACCJB010000010">
    <property type="protein sequence ID" value="KAF6223506.1"/>
    <property type="molecule type" value="Genomic_DNA"/>
</dbReference>